<organism evidence="1 2">
    <name type="scientific">Eumeta variegata</name>
    <name type="common">Bagworm moth</name>
    <name type="synonym">Eumeta japonica</name>
    <dbReference type="NCBI Taxonomy" id="151549"/>
    <lineage>
        <taxon>Eukaryota</taxon>
        <taxon>Metazoa</taxon>
        <taxon>Ecdysozoa</taxon>
        <taxon>Arthropoda</taxon>
        <taxon>Hexapoda</taxon>
        <taxon>Insecta</taxon>
        <taxon>Pterygota</taxon>
        <taxon>Neoptera</taxon>
        <taxon>Endopterygota</taxon>
        <taxon>Lepidoptera</taxon>
        <taxon>Glossata</taxon>
        <taxon>Ditrysia</taxon>
        <taxon>Tineoidea</taxon>
        <taxon>Psychidae</taxon>
        <taxon>Oiketicinae</taxon>
        <taxon>Eumeta</taxon>
    </lineage>
</organism>
<dbReference type="Proteomes" id="UP000299102">
    <property type="component" value="Unassembled WGS sequence"/>
</dbReference>
<gene>
    <name evidence="1" type="ORF">EVAR_47000_1</name>
</gene>
<sequence>MRNQYAFYSRFLDATELVVHLPLISNAVTWVYCGESEICIGVESGIYAKTTLCNVIGRYKNCVSLTSTRAEKSPKPFELQTSYVLGVPLAKLMRQYIHKPFISLEVSGTVVLTNTRSLPSVSSAGRFVLDKRDVLRKFATAVVSVVFAFGRRPICTPERCQDEYDR</sequence>
<accession>A0A4C1X9N2</accession>
<dbReference type="AlphaFoldDB" id="A0A4C1X9N2"/>
<dbReference type="EMBL" id="BGZK01000748">
    <property type="protein sequence ID" value="GBP58937.1"/>
    <property type="molecule type" value="Genomic_DNA"/>
</dbReference>
<protein>
    <submittedName>
        <fullName evidence="1">Uncharacterized protein</fullName>
    </submittedName>
</protein>
<reference evidence="1 2" key="1">
    <citation type="journal article" date="2019" name="Commun. Biol.">
        <title>The bagworm genome reveals a unique fibroin gene that provides high tensile strength.</title>
        <authorList>
            <person name="Kono N."/>
            <person name="Nakamura H."/>
            <person name="Ohtoshi R."/>
            <person name="Tomita M."/>
            <person name="Numata K."/>
            <person name="Arakawa K."/>
        </authorList>
    </citation>
    <scope>NUCLEOTIDE SEQUENCE [LARGE SCALE GENOMIC DNA]</scope>
</reference>
<keyword evidence="2" id="KW-1185">Reference proteome</keyword>
<evidence type="ECO:0000313" key="1">
    <source>
        <dbReference type="EMBL" id="GBP58937.1"/>
    </source>
</evidence>
<proteinExistence type="predicted"/>
<evidence type="ECO:0000313" key="2">
    <source>
        <dbReference type="Proteomes" id="UP000299102"/>
    </source>
</evidence>
<comment type="caution">
    <text evidence="1">The sequence shown here is derived from an EMBL/GenBank/DDBJ whole genome shotgun (WGS) entry which is preliminary data.</text>
</comment>
<name>A0A4C1X9N2_EUMVA</name>